<name>A0A8S3WDF2_PARAO</name>
<gene>
    <name evidence="4" type="ORF">PAPOLLO_LOCUS4655</name>
</gene>
<feature type="domain" description="BESS" evidence="3">
    <location>
        <begin position="353"/>
        <end position="392"/>
    </location>
</feature>
<feature type="compositionally biased region" description="Polar residues" evidence="2">
    <location>
        <begin position="454"/>
        <end position="466"/>
    </location>
</feature>
<feature type="region of interest" description="Disordered" evidence="2">
    <location>
        <begin position="19"/>
        <end position="55"/>
    </location>
</feature>
<dbReference type="PROSITE" id="PS51031">
    <property type="entry name" value="BESS"/>
    <property type="match status" value="1"/>
</dbReference>
<evidence type="ECO:0000256" key="2">
    <source>
        <dbReference type="SAM" id="MobiDB-lite"/>
    </source>
</evidence>
<feature type="region of interest" description="Disordered" evidence="2">
    <location>
        <begin position="301"/>
        <end position="330"/>
    </location>
</feature>
<keyword evidence="1" id="KW-0539">Nucleus</keyword>
<dbReference type="OrthoDB" id="6616165at2759"/>
<dbReference type="InterPro" id="IPR004210">
    <property type="entry name" value="BESS_motif"/>
</dbReference>
<evidence type="ECO:0000313" key="5">
    <source>
        <dbReference type="Proteomes" id="UP000691718"/>
    </source>
</evidence>
<reference evidence="4" key="1">
    <citation type="submission" date="2021-04" db="EMBL/GenBank/DDBJ databases">
        <authorList>
            <person name="Tunstrom K."/>
        </authorList>
    </citation>
    <scope>NUCLEOTIDE SEQUENCE</scope>
</reference>
<proteinExistence type="predicted"/>
<sequence length="472" mass="53674">MYETLQRVQSDAELSASRIENNNDAILDQPSTAQTTDGPPSPTNGSPTPPKNRKYDPKLAMLKDAFGILKSASTKSNQDDEIGTFCKFLENTLRISIIARRIWGCLKEVYFFFDIMTFLEDTKDFESTHESMASTSSQSSQNVASTSSQNSQSIYLLPWPQTCYYRWWKLDHITSMLGATCTGFTVEFGGDREKEMMPPDAVVELIDLQSLPEHSETINSDLVMGGGVSAECGGDSEKIFTPKRFIFNNPYKPLKKRQKPSEELQRAQIRKELAMAAYIEAKTENTVGNLNTESNIAEQEHLTNDQQPLGPYSRENIVGRKKKKRSDDGTSELLTTLNKCIETRKNKEDILEQDENRMFLMSLLSSFRAIPEHKKSAVKIQLISVIESFRSSTQNNIYPNTMWRNFNEYEYERGYFRPEAGRSTAPSQQSRPEAQHYYTLPTSTPSERERPESRFSTVTSNTSQDSDILDLF</sequence>
<dbReference type="GO" id="GO:0005634">
    <property type="term" value="C:nucleus"/>
    <property type="evidence" value="ECO:0007669"/>
    <property type="project" value="UniProtKB-SubCell"/>
</dbReference>
<accession>A0A8S3WDF2</accession>
<keyword evidence="5" id="KW-1185">Reference proteome</keyword>
<comment type="subcellular location">
    <subcellularLocation>
        <location evidence="1">Nucleus</location>
    </subcellularLocation>
</comment>
<dbReference type="GO" id="GO:0003677">
    <property type="term" value="F:DNA binding"/>
    <property type="evidence" value="ECO:0007669"/>
    <property type="project" value="InterPro"/>
</dbReference>
<dbReference type="AlphaFoldDB" id="A0A8S3WDF2"/>
<evidence type="ECO:0000313" key="4">
    <source>
        <dbReference type="EMBL" id="CAG4952580.1"/>
    </source>
</evidence>
<evidence type="ECO:0000259" key="3">
    <source>
        <dbReference type="PROSITE" id="PS51031"/>
    </source>
</evidence>
<feature type="compositionally biased region" description="Polar residues" evidence="2">
    <location>
        <begin position="19"/>
        <end position="34"/>
    </location>
</feature>
<organism evidence="4 5">
    <name type="scientific">Parnassius apollo</name>
    <name type="common">Apollo butterfly</name>
    <name type="synonym">Papilio apollo</name>
    <dbReference type="NCBI Taxonomy" id="110799"/>
    <lineage>
        <taxon>Eukaryota</taxon>
        <taxon>Metazoa</taxon>
        <taxon>Ecdysozoa</taxon>
        <taxon>Arthropoda</taxon>
        <taxon>Hexapoda</taxon>
        <taxon>Insecta</taxon>
        <taxon>Pterygota</taxon>
        <taxon>Neoptera</taxon>
        <taxon>Endopterygota</taxon>
        <taxon>Lepidoptera</taxon>
        <taxon>Glossata</taxon>
        <taxon>Ditrysia</taxon>
        <taxon>Papilionoidea</taxon>
        <taxon>Papilionidae</taxon>
        <taxon>Parnassiinae</taxon>
        <taxon>Parnassini</taxon>
        <taxon>Parnassius</taxon>
        <taxon>Parnassius</taxon>
    </lineage>
</organism>
<comment type="caution">
    <text evidence="4">The sequence shown here is derived from an EMBL/GenBank/DDBJ whole genome shotgun (WGS) entry which is preliminary data.</text>
</comment>
<dbReference type="Proteomes" id="UP000691718">
    <property type="component" value="Unassembled WGS sequence"/>
</dbReference>
<evidence type="ECO:0000256" key="1">
    <source>
        <dbReference type="PROSITE-ProRule" id="PRU00371"/>
    </source>
</evidence>
<feature type="region of interest" description="Disordered" evidence="2">
    <location>
        <begin position="419"/>
        <end position="472"/>
    </location>
</feature>
<protein>
    <submittedName>
        <fullName evidence="4">(apollo) hypothetical protein</fullName>
    </submittedName>
</protein>
<dbReference type="EMBL" id="CAJQZP010000287">
    <property type="protein sequence ID" value="CAG4952580.1"/>
    <property type="molecule type" value="Genomic_DNA"/>
</dbReference>
<feature type="compositionally biased region" description="Pro residues" evidence="2">
    <location>
        <begin position="39"/>
        <end position="50"/>
    </location>
</feature>